<dbReference type="Proteomes" id="UP000191448">
    <property type="component" value="Unassembled WGS sequence"/>
</dbReference>
<evidence type="ECO:0000313" key="7">
    <source>
        <dbReference type="Proteomes" id="UP000191448"/>
    </source>
</evidence>
<comment type="caution">
    <text evidence="6">The sequence shown here is derived from an EMBL/GenBank/DDBJ whole genome shotgun (WGS) entry which is preliminary data.</text>
</comment>
<dbReference type="EMBL" id="LTAY01000026">
    <property type="protein sequence ID" value="OPX49185.1"/>
    <property type="molecule type" value="Genomic_DNA"/>
</dbReference>
<accession>A0A1V4SXA9</accession>
<evidence type="ECO:0000256" key="1">
    <source>
        <dbReference type="PROSITE-ProRule" id="PRU00339"/>
    </source>
</evidence>
<protein>
    <submittedName>
        <fullName evidence="6">Tetratricopeptide repeat protein</fullName>
    </submittedName>
</protein>
<dbReference type="InterPro" id="IPR019734">
    <property type="entry name" value="TPR_rpt"/>
</dbReference>
<keyword evidence="4" id="KW-0812">Transmembrane</keyword>
<dbReference type="PROSITE" id="PS50005">
    <property type="entry name" value="TPR"/>
    <property type="match status" value="1"/>
</dbReference>
<dbReference type="SUPFAM" id="SSF48452">
    <property type="entry name" value="TPR-like"/>
    <property type="match status" value="1"/>
</dbReference>
<dbReference type="InterPro" id="IPR009739">
    <property type="entry name" value="LprI-like_N"/>
</dbReference>
<dbReference type="Pfam" id="PF07007">
    <property type="entry name" value="LprI"/>
    <property type="match status" value="1"/>
</dbReference>
<feature type="coiled-coil region" evidence="2">
    <location>
        <begin position="279"/>
        <end position="313"/>
    </location>
</feature>
<keyword evidence="4" id="KW-1133">Transmembrane helix</keyword>
<feature type="repeat" description="TPR" evidence="1">
    <location>
        <begin position="97"/>
        <end position="130"/>
    </location>
</feature>
<dbReference type="SMART" id="SM00028">
    <property type="entry name" value="TPR"/>
    <property type="match status" value="1"/>
</dbReference>
<dbReference type="RefSeq" id="WP_080022229.1">
    <property type="nucleotide sequence ID" value="NZ_LTAY01000026.1"/>
</dbReference>
<feature type="domain" description="Lysozyme inhibitor LprI-like N-terminal" evidence="5">
    <location>
        <begin position="293"/>
        <end position="373"/>
    </location>
</feature>
<feature type="compositionally biased region" description="Basic residues" evidence="3">
    <location>
        <begin position="34"/>
        <end position="44"/>
    </location>
</feature>
<keyword evidence="2" id="KW-0175">Coiled coil</keyword>
<proteinExistence type="predicted"/>
<name>A0A1V4SXA9_9CLOT</name>
<dbReference type="InterPro" id="IPR011990">
    <property type="entry name" value="TPR-like_helical_dom_sf"/>
</dbReference>
<keyword evidence="1" id="KW-0802">TPR repeat</keyword>
<dbReference type="Pfam" id="PF07720">
    <property type="entry name" value="TPR_3"/>
    <property type="match status" value="1"/>
</dbReference>
<keyword evidence="4" id="KW-0472">Membrane</keyword>
<evidence type="ECO:0000256" key="4">
    <source>
        <dbReference type="SAM" id="Phobius"/>
    </source>
</evidence>
<organism evidence="6 7">
    <name type="scientific">Clostridium thermobutyricum DSM 4928</name>
    <dbReference type="NCBI Taxonomy" id="1121339"/>
    <lineage>
        <taxon>Bacteria</taxon>
        <taxon>Bacillati</taxon>
        <taxon>Bacillota</taxon>
        <taxon>Clostridia</taxon>
        <taxon>Eubacteriales</taxon>
        <taxon>Clostridiaceae</taxon>
        <taxon>Clostridium</taxon>
    </lineage>
</organism>
<evidence type="ECO:0000313" key="6">
    <source>
        <dbReference type="EMBL" id="OPX49185.1"/>
    </source>
</evidence>
<feature type="region of interest" description="Disordered" evidence="3">
    <location>
        <begin position="1"/>
        <end position="61"/>
    </location>
</feature>
<evidence type="ECO:0000256" key="3">
    <source>
        <dbReference type="SAM" id="MobiDB-lite"/>
    </source>
</evidence>
<reference evidence="6 7" key="1">
    <citation type="submission" date="2016-02" db="EMBL/GenBank/DDBJ databases">
        <title>Genome sequence of Clostridium thermobutyricum DSM 4928.</title>
        <authorList>
            <person name="Poehlein A."/>
            <person name="Daniel R."/>
        </authorList>
    </citation>
    <scope>NUCLEOTIDE SEQUENCE [LARGE SCALE GENOMIC DNA]</scope>
    <source>
        <strain evidence="6 7">DSM 4928</strain>
    </source>
</reference>
<feature type="transmembrane region" description="Helical" evidence="4">
    <location>
        <begin position="70"/>
        <end position="89"/>
    </location>
</feature>
<evidence type="ECO:0000256" key="2">
    <source>
        <dbReference type="SAM" id="Coils"/>
    </source>
</evidence>
<dbReference type="OrthoDB" id="2438161at2"/>
<dbReference type="AlphaFoldDB" id="A0A1V4SXA9"/>
<dbReference type="Gene3D" id="1.25.40.10">
    <property type="entry name" value="Tetratricopeptide repeat domain"/>
    <property type="match status" value="1"/>
</dbReference>
<gene>
    <name evidence="6" type="ORF">CLTHE_09390</name>
</gene>
<evidence type="ECO:0000259" key="5">
    <source>
        <dbReference type="Pfam" id="PF07007"/>
    </source>
</evidence>
<dbReference type="InterPro" id="IPR011716">
    <property type="entry name" value="TPR-3"/>
</dbReference>
<sequence length="378" mass="42937">MREKSSNRNAKNRSKSSSKGRTVQSIRNRENQKKKLPNNKLHNKKIQDKSVINKPASNKKLQNKYKRRRTFLVLIIAIIFIIVMVVIHTHKTNAANSSNYMNQGNNYVINNEYQKAIDSYKQALNIDSNNTKAKDLIGILQGYMKAKSCYDNGDINAANQALSAINPNYTRYPVGMQINGLKAQISAAMQNGGTSSGTSSEAKDDILTLNNLYSSGQYQKALDLIQKLNKENLNATQQVYVSEINNNIEQKLGTSSSSNNQFSTRGKYLNELDKINVQVNNMDLSAQTYEQKLQRAKNKYTVWNDELNKILQNIENNISGDKLTQLQTSQQAWAQQKNAQAVQSEAQYNNQLVKETANYQTQRSLTKDRCYYLVNTYM</sequence>